<accession>A0A5B8YFE1</accession>
<sequence>MNDSSDNFEQAVAHKAVVEKLWSEPLFEACRDLLPTPEGATVLVAEARCGYVPLQLVEMLEDDTRVIALDSHGSMLDLARKRAEGGDAEDRIYFVAQRVNNLSYADDVFQAGVCMAGLQTGRQAKEGIAELARVTSNGGKVVVAAPLGTSFPEFYDLLDEALRSHGMAEVLPRIERMGRSLLSPGLLGHIANESELTNVSVEKLSWKLGFDGGRDFLHSPLVRETFFPHWLGLIRSSDREPILRYISDAIDTYWHGKRFETSIEAGVVVGTAL</sequence>
<dbReference type="OrthoDB" id="5499187at2"/>
<evidence type="ECO:0000313" key="3">
    <source>
        <dbReference type="Proteomes" id="UP000315995"/>
    </source>
</evidence>
<dbReference type="InterPro" id="IPR041698">
    <property type="entry name" value="Methyltransf_25"/>
</dbReference>
<reference evidence="2 3" key="1">
    <citation type="submission" date="2019-06" db="EMBL/GenBank/DDBJ databases">
        <title>Persicimonas caeni gen. nov., sp. nov., a predatory bacterium isolated from solar saltern.</title>
        <authorList>
            <person name="Wang S."/>
        </authorList>
    </citation>
    <scope>NUCLEOTIDE SEQUENCE [LARGE SCALE GENOMIC DNA]</scope>
    <source>
        <strain evidence="2 3">YN101</strain>
    </source>
</reference>
<feature type="domain" description="Methyltransferase" evidence="1">
    <location>
        <begin position="51"/>
        <end position="139"/>
    </location>
</feature>
<proteinExistence type="predicted"/>
<gene>
    <name evidence="2" type="ORF">FIV42_26015</name>
</gene>
<keyword evidence="2" id="KW-0808">Transferase</keyword>
<dbReference type="Pfam" id="PF13649">
    <property type="entry name" value="Methyltransf_25"/>
    <property type="match status" value="1"/>
</dbReference>
<dbReference type="GO" id="GO:0032259">
    <property type="term" value="P:methylation"/>
    <property type="evidence" value="ECO:0007669"/>
    <property type="project" value="UniProtKB-KW"/>
</dbReference>
<protein>
    <submittedName>
        <fullName evidence="2">Methyltransferase domain-containing protein</fullName>
    </submittedName>
</protein>
<keyword evidence="3" id="KW-1185">Reference proteome</keyword>
<dbReference type="EMBL" id="CP041186">
    <property type="protein sequence ID" value="QDG54072.1"/>
    <property type="molecule type" value="Genomic_DNA"/>
</dbReference>
<dbReference type="InterPro" id="IPR029063">
    <property type="entry name" value="SAM-dependent_MTases_sf"/>
</dbReference>
<keyword evidence="2" id="KW-0489">Methyltransferase</keyword>
<name>A0A4Y6Q0M7_PERCE</name>
<dbReference type="Gene3D" id="3.40.50.150">
    <property type="entry name" value="Vaccinia Virus protein VP39"/>
    <property type="match status" value="1"/>
</dbReference>
<evidence type="ECO:0000313" key="2">
    <source>
        <dbReference type="EMBL" id="QDG54072.1"/>
    </source>
</evidence>
<dbReference type="AlphaFoldDB" id="A0A4Y6Q0M7"/>
<accession>A0A4Y6Q0M7</accession>
<organism evidence="2 3">
    <name type="scientific">Persicimonas caeni</name>
    <dbReference type="NCBI Taxonomy" id="2292766"/>
    <lineage>
        <taxon>Bacteria</taxon>
        <taxon>Deltaproteobacteria</taxon>
        <taxon>Bradymonadales</taxon>
        <taxon>Bradymonadaceae</taxon>
        <taxon>Persicimonas</taxon>
    </lineage>
</organism>
<dbReference type="SUPFAM" id="SSF53335">
    <property type="entry name" value="S-adenosyl-L-methionine-dependent methyltransferases"/>
    <property type="match status" value="1"/>
</dbReference>
<evidence type="ECO:0000259" key="1">
    <source>
        <dbReference type="Pfam" id="PF13649"/>
    </source>
</evidence>
<dbReference type="Proteomes" id="UP000315995">
    <property type="component" value="Chromosome"/>
</dbReference>
<dbReference type="RefSeq" id="WP_141200517.1">
    <property type="nucleotide sequence ID" value="NZ_CP041186.1"/>
</dbReference>
<dbReference type="GO" id="GO:0008168">
    <property type="term" value="F:methyltransferase activity"/>
    <property type="evidence" value="ECO:0007669"/>
    <property type="project" value="UniProtKB-KW"/>
</dbReference>